<proteinExistence type="predicted"/>
<gene>
    <name evidence="2" type="ORF">O4328_28220</name>
    <name evidence="3" type="ORF">Q5707_08925</name>
</gene>
<evidence type="ECO:0000259" key="1">
    <source>
        <dbReference type="Pfam" id="PF13472"/>
    </source>
</evidence>
<dbReference type="CDD" id="cd00229">
    <property type="entry name" value="SGNH_hydrolase"/>
    <property type="match status" value="1"/>
</dbReference>
<reference evidence="2" key="1">
    <citation type="submission" date="2022-12" db="EMBL/GenBank/DDBJ databases">
        <authorList>
            <person name="Krivoruchko A.V."/>
            <person name="Elkin A."/>
        </authorList>
    </citation>
    <scope>NUCLEOTIDE SEQUENCE</scope>
    <source>
        <strain evidence="2">IEGM 249</strain>
    </source>
</reference>
<dbReference type="Gene3D" id="3.40.50.1110">
    <property type="entry name" value="SGNH hydrolase"/>
    <property type="match status" value="1"/>
</dbReference>
<dbReference type="RefSeq" id="WP_269591876.1">
    <property type="nucleotide sequence ID" value="NZ_CP130953.1"/>
</dbReference>
<feature type="domain" description="SGNH hydrolase-type esterase" evidence="1">
    <location>
        <begin position="67"/>
        <end position="235"/>
    </location>
</feature>
<protein>
    <submittedName>
        <fullName evidence="3">SGNH/GDSL hydrolase family protein</fullName>
    </submittedName>
</protein>
<accession>A0AAX3YJ69</accession>
<dbReference type="SUPFAM" id="SSF52266">
    <property type="entry name" value="SGNH hydrolase"/>
    <property type="match status" value="1"/>
</dbReference>
<dbReference type="InterPro" id="IPR036514">
    <property type="entry name" value="SGNH_hydro_sf"/>
</dbReference>
<name>A0AAX3YJ69_RHOOP</name>
<dbReference type="Pfam" id="PF13472">
    <property type="entry name" value="Lipase_GDSL_2"/>
    <property type="match status" value="1"/>
</dbReference>
<organism evidence="3 5">
    <name type="scientific">Rhodococcus opacus</name>
    <name type="common">Nocardia opaca</name>
    <dbReference type="NCBI Taxonomy" id="37919"/>
    <lineage>
        <taxon>Bacteria</taxon>
        <taxon>Bacillati</taxon>
        <taxon>Actinomycetota</taxon>
        <taxon>Actinomycetes</taxon>
        <taxon>Mycobacteriales</taxon>
        <taxon>Nocardiaceae</taxon>
        <taxon>Rhodococcus</taxon>
    </lineage>
</organism>
<evidence type="ECO:0000313" key="2">
    <source>
        <dbReference type="EMBL" id="MCZ4587526.1"/>
    </source>
</evidence>
<evidence type="ECO:0000313" key="5">
    <source>
        <dbReference type="Proteomes" id="UP001231166"/>
    </source>
</evidence>
<dbReference type="AlphaFoldDB" id="A0AAX3YJ69"/>
<sequence length="252" mass="26820">MKPRWDRWPTAAAVIALAAAVVLVVIGVAVAATRTTDEYASTYTPSPDATAAPIPTVDLARVKSVLFIGDSWTYGTNAQPVTRGFAYRAAELLGVNYEVYGFGSVGYINTGADRAGAFAERWAKVAPKTVPDLIVLEGSQNDLDFRGNISDAANSFISTLKGQFPQSQIVMMGPAPASEGLISALAPIDSTLYDVAYAQRVPYISPLTLSWFDASNLAQFIDPGNGSPYPNTEGHNFIAEHLVAELRALSTS</sequence>
<dbReference type="Proteomes" id="UP001066327">
    <property type="component" value="Unassembled WGS sequence"/>
</dbReference>
<dbReference type="Proteomes" id="UP001231166">
    <property type="component" value="Chromosome"/>
</dbReference>
<dbReference type="InterPro" id="IPR013830">
    <property type="entry name" value="SGNH_hydro"/>
</dbReference>
<dbReference type="GO" id="GO:0016787">
    <property type="term" value="F:hydrolase activity"/>
    <property type="evidence" value="ECO:0007669"/>
    <property type="project" value="UniProtKB-KW"/>
</dbReference>
<evidence type="ECO:0000313" key="4">
    <source>
        <dbReference type="Proteomes" id="UP001066327"/>
    </source>
</evidence>
<keyword evidence="4" id="KW-1185">Reference proteome</keyword>
<evidence type="ECO:0000313" key="3">
    <source>
        <dbReference type="EMBL" id="WLF49091.1"/>
    </source>
</evidence>
<dbReference type="EMBL" id="JAPWIS010000016">
    <property type="protein sequence ID" value="MCZ4587526.1"/>
    <property type="molecule type" value="Genomic_DNA"/>
</dbReference>
<dbReference type="EMBL" id="CP130953">
    <property type="protein sequence ID" value="WLF49091.1"/>
    <property type="molecule type" value="Genomic_DNA"/>
</dbReference>
<keyword evidence="3" id="KW-0378">Hydrolase</keyword>
<reference evidence="3" key="2">
    <citation type="submission" date="2023-07" db="EMBL/GenBank/DDBJ databases">
        <title>Genomic analysis of Rhodococcus opacus VOC-14 with glycol ethers degradation activity.</title>
        <authorList>
            <person name="Narkevich D.A."/>
            <person name="Hlushen A.M."/>
            <person name="Akhremchuk A.E."/>
            <person name="Sikolenko M.A."/>
            <person name="Valentovich L.N."/>
        </authorList>
    </citation>
    <scope>NUCLEOTIDE SEQUENCE</scope>
    <source>
        <strain evidence="3">VOC-14</strain>
    </source>
</reference>